<evidence type="ECO:0000256" key="4">
    <source>
        <dbReference type="ARBA" id="ARBA00022679"/>
    </source>
</evidence>
<name>A0A5Q4ZKP6_9BURK</name>
<dbReference type="PANTHER" id="PTHR43065:SF10">
    <property type="entry name" value="PEROXIDE STRESS-ACTIVATED HISTIDINE KINASE MAK3"/>
    <property type="match status" value="1"/>
</dbReference>
<dbReference type="InterPro" id="IPR003594">
    <property type="entry name" value="HATPase_dom"/>
</dbReference>
<feature type="domain" description="Histidine kinase" evidence="10">
    <location>
        <begin position="244"/>
        <end position="461"/>
    </location>
</feature>
<dbReference type="EMBL" id="LR699554">
    <property type="protein sequence ID" value="VVD32851.1"/>
    <property type="molecule type" value="Genomic_DNA"/>
</dbReference>
<keyword evidence="7" id="KW-0067">ATP-binding</keyword>
<evidence type="ECO:0000313" key="12">
    <source>
        <dbReference type="Proteomes" id="UP000325811"/>
    </source>
</evidence>
<dbReference type="GO" id="GO:0000155">
    <property type="term" value="F:phosphorelay sensor kinase activity"/>
    <property type="evidence" value="ECO:0007669"/>
    <property type="project" value="InterPro"/>
</dbReference>
<dbReference type="SUPFAM" id="SSF47384">
    <property type="entry name" value="Homodimeric domain of signal transducing histidine kinase"/>
    <property type="match status" value="1"/>
</dbReference>
<dbReference type="CDD" id="cd00082">
    <property type="entry name" value="HisKA"/>
    <property type="match status" value="1"/>
</dbReference>
<keyword evidence="3" id="KW-0597">Phosphoprotein</keyword>
<dbReference type="GO" id="GO:0005524">
    <property type="term" value="F:ATP binding"/>
    <property type="evidence" value="ECO:0007669"/>
    <property type="project" value="UniProtKB-KW"/>
</dbReference>
<keyword evidence="6 11" id="KW-0418">Kinase</keyword>
<evidence type="ECO:0000256" key="8">
    <source>
        <dbReference type="ARBA" id="ARBA00023012"/>
    </source>
</evidence>
<dbReference type="Gene3D" id="3.30.565.10">
    <property type="entry name" value="Histidine kinase-like ATPase, C-terminal domain"/>
    <property type="match status" value="1"/>
</dbReference>
<evidence type="ECO:0000256" key="9">
    <source>
        <dbReference type="SAM" id="MobiDB-lite"/>
    </source>
</evidence>
<dbReference type="EC" id="2.7.13.3" evidence="2"/>
<dbReference type="InterPro" id="IPR005467">
    <property type="entry name" value="His_kinase_dom"/>
</dbReference>
<reference evidence="11 12" key="1">
    <citation type="submission" date="2019-08" db="EMBL/GenBank/DDBJ databases">
        <authorList>
            <person name="Herpell B J."/>
        </authorList>
    </citation>
    <scope>NUCLEOTIDE SEQUENCE [LARGE SCALE GENOMIC DNA]</scope>
    <source>
        <strain evidence="12">Msb3</strain>
    </source>
</reference>
<dbReference type="PRINTS" id="PR00344">
    <property type="entry name" value="BCTRLSENSOR"/>
</dbReference>
<dbReference type="InterPro" id="IPR004358">
    <property type="entry name" value="Sig_transdc_His_kin-like_C"/>
</dbReference>
<evidence type="ECO:0000256" key="2">
    <source>
        <dbReference type="ARBA" id="ARBA00012438"/>
    </source>
</evidence>
<accession>A0A5Q4ZKP6</accession>
<keyword evidence="8" id="KW-0902">Two-component regulatory system</keyword>
<evidence type="ECO:0000256" key="7">
    <source>
        <dbReference type="ARBA" id="ARBA00022840"/>
    </source>
</evidence>
<gene>
    <name evidence="11" type="ORF">PDMSB3_1567</name>
</gene>
<organism evidence="11 12">
    <name type="scientific">Paraburkholderia dioscoreae</name>
    <dbReference type="NCBI Taxonomy" id="2604047"/>
    <lineage>
        <taxon>Bacteria</taxon>
        <taxon>Pseudomonadati</taxon>
        <taxon>Pseudomonadota</taxon>
        <taxon>Betaproteobacteria</taxon>
        <taxon>Burkholderiales</taxon>
        <taxon>Burkholderiaceae</taxon>
        <taxon>Paraburkholderia</taxon>
    </lineage>
</organism>
<keyword evidence="5" id="KW-0547">Nucleotide-binding</keyword>
<dbReference type="PROSITE" id="PS50109">
    <property type="entry name" value="HIS_KIN"/>
    <property type="match status" value="1"/>
</dbReference>
<evidence type="ECO:0000259" key="10">
    <source>
        <dbReference type="PROSITE" id="PS50109"/>
    </source>
</evidence>
<dbReference type="InterPro" id="IPR003661">
    <property type="entry name" value="HisK_dim/P_dom"/>
</dbReference>
<dbReference type="PANTHER" id="PTHR43065">
    <property type="entry name" value="SENSOR HISTIDINE KINASE"/>
    <property type="match status" value="1"/>
</dbReference>
<evidence type="ECO:0000256" key="1">
    <source>
        <dbReference type="ARBA" id="ARBA00000085"/>
    </source>
</evidence>
<dbReference type="Gene3D" id="1.10.287.130">
    <property type="match status" value="1"/>
</dbReference>
<dbReference type="InterPro" id="IPR036890">
    <property type="entry name" value="HATPase_C_sf"/>
</dbReference>
<comment type="catalytic activity">
    <reaction evidence="1">
        <text>ATP + protein L-histidine = ADP + protein N-phospho-L-histidine.</text>
        <dbReference type="EC" id="2.7.13.3"/>
    </reaction>
</comment>
<dbReference type="Pfam" id="PF02518">
    <property type="entry name" value="HATPase_c"/>
    <property type="match status" value="1"/>
</dbReference>
<feature type="region of interest" description="Disordered" evidence="9">
    <location>
        <begin position="27"/>
        <end position="49"/>
    </location>
</feature>
<keyword evidence="12" id="KW-1185">Reference proteome</keyword>
<dbReference type="SUPFAM" id="SSF55874">
    <property type="entry name" value="ATPase domain of HSP90 chaperone/DNA topoisomerase II/histidine kinase"/>
    <property type="match status" value="1"/>
</dbReference>
<dbReference type="SMART" id="SM00387">
    <property type="entry name" value="HATPase_c"/>
    <property type="match status" value="1"/>
</dbReference>
<evidence type="ECO:0000256" key="6">
    <source>
        <dbReference type="ARBA" id="ARBA00022777"/>
    </source>
</evidence>
<proteinExistence type="predicted"/>
<dbReference type="KEGG" id="pdio:PDMSB3_1567.1"/>
<keyword evidence="4" id="KW-0808">Transferase</keyword>
<dbReference type="InterPro" id="IPR036097">
    <property type="entry name" value="HisK_dim/P_sf"/>
</dbReference>
<sequence length="478" mass="52889">MRVQRPSWKLLCLYNRSDVLPRLPVASSTGVAQRPPHGSLTMKDRKATPEDSAEIDITSAHLPRSNLTSCLDETFQSAPIPILIEDWSGIKERIDSLRQSGVEDLETYLDEHPHVIEELRSLHSFVDANEATLALFGAESKQTFFSWARDLLPANRLSNSKVLGAMFEQRTSCEGERILTTLSGIKVPIVWRCSLPEENHKYRRLRFFAFDVTEYKENSNRLQTLRAQMARTARVSMVGQLAASITHEIGQPLAAVRTALDATIRWLDRPQPEVDEALSSLRHAMRWTYDMSEICHRLRSFLVSAPIQATVLNCGDIVDSAVLLIAPEADSKQITIVKEVESDGTAFADRIQLQQVLTNLLINGIHAIDATTCEGRERILTIRAGASGDEHTLFEVSDTGCGIKAAEPDTIFQPFATTKDDGMGMGLPISRAIVEAHGGKIWIAATGSKGTRFCFTLARSAMGCSASSSAERTRQNQL</sequence>
<evidence type="ECO:0000313" key="11">
    <source>
        <dbReference type="EMBL" id="VVD32851.1"/>
    </source>
</evidence>
<protein>
    <recommendedName>
        <fullName evidence="2">histidine kinase</fullName>
        <ecNumber evidence="2">2.7.13.3</ecNumber>
    </recommendedName>
</protein>
<evidence type="ECO:0000256" key="3">
    <source>
        <dbReference type="ARBA" id="ARBA00022553"/>
    </source>
</evidence>
<dbReference type="AlphaFoldDB" id="A0A5Q4ZKP6"/>
<dbReference type="Proteomes" id="UP000325811">
    <property type="component" value="Chromosome II"/>
</dbReference>
<evidence type="ECO:0000256" key="5">
    <source>
        <dbReference type="ARBA" id="ARBA00022741"/>
    </source>
</evidence>